<feature type="chain" id="PRO_5012062952" description="DUF5746 domain-containing protein" evidence="1">
    <location>
        <begin position="36"/>
        <end position="177"/>
    </location>
</feature>
<comment type="caution">
    <text evidence="3">The sequence shown here is derived from an EMBL/GenBank/DDBJ whole genome shotgun (WGS) entry which is preliminary data.</text>
</comment>
<evidence type="ECO:0000313" key="3">
    <source>
        <dbReference type="EMBL" id="PAA65639.1"/>
    </source>
</evidence>
<dbReference type="AlphaFoldDB" id="A0A267EXT4"/>
<dbReference type="EMBL" id="NIVC01001632">
    <property type="protein sequence ID" value="PAA65639.1"/>
    <property type="molecule type" value="Genomic_DNA"/>
</dbReference>
<name>A0A267EXT4_9PLAT</name>
<keyword evidence="1" id="KW-0732">Signal</keyword>
<proteinExistence type="predicted"/>
<dbReference type="OrthoDB" id="6219733at2759"/>
<dbReference type="Pfam" id="PF19017">
    <property type="entry name" value="DUF5746"/>
    <property type="match status" value="1"/>
</dbReference>
<accession>A0A267EXT4</accession>
<organism evidence="3 4">
    <name type="scientific">Macrostomum lignano</name>
    <dbReference type="NCBI Taxonomy" id="282301"/>
    <lineage>
        <taxon>Eukaryota</taxon>
        <taxon>Metazoa</taxon>
        <taxon>Spiralia</taxon>
        <taxon>Lophotrochozoa</taxon>
        <taxon>Platyhelminthes</taxon>
        <taxon>Rhabditophora</taxon>
        <taxon>Macrostomorpha</taxon>
        <taxon>Macrostomida</taxon>
        <taxon>Macrostomidae</taxon>
        <taxon>Macrostomum</taxon>
    </lineage>
</organism>
<evidence type="ECO:0000256" key="1">
    <source>
        <dbReference type="SAM" id="SignalP"/>
    </source>
</evidence>
<dbReference type="InterPro" id="IPR043955">
    <property type="entry name" value="DUF5746"/>
</dbReference>
<reference evidence="3 4" key="1">
    <citation type="submission" date="2017-06" db="EMBL/GenBank/DDBJ databases">
        <title>A platform for efficient transgenesis in Macrostomum lignano, a flatworm model organism for stem cell research.</title>
        <authorList>
            <person name="Berezikov E."/>
        </authorList>
    </citation>
    <scope>NUCLEOTIDE SEQUENCE [LARGE SCALE GENOMIC DNA]</scope>
    <source>
        <strain evidence="3">DV1</strain>
        <tissue evidence="3">Whole organism</tissue>
    </source>
</reference>
<dbReference type="Proteomes" id="UP000215902">
    <property type="component" value="Unassembled WGS sequence"/>
</dbReference>
<feature type="signal peptide" evidence="1">
    <location>
        <begin position="1"/>
        <end position="35"/>
    </location>
</feature>
<evidence type="ECO:0000259" key="2">
    <source>
        <dbReference type="Pfam" id="PF19017"/>
    </source>
</evidence>
<gene>
    <name evidence="3" type="ORF">BOX15_Mlig026343g1</name>
</gene>
<evidence type="ECO:0000313" key="4">
    <source>
        <dbReference type="Proteomes" id="UP000215902"/>
    </source>
</evidence>
<feature type="non-terminal residue" evidence="3">
    <location>
        <position position="1"/>
    </location>
</feature>
<sequence length="177" mass="18729">THSKAKMPLPSASLAIPLFIALLVAQCPLPSLAVADCVICDNYFELNSRNSKDASLAERFCNASLSLTGNRHTKCRNRDLNGCVKMTTKAWRYHIDKQGGGMREAATLIATVVTRDCAEIPPGMGTGCHTMYGAGTTKEICYCVGPGCNSADGISRSWLAASIAAGLAAHLLLARIA</sequence>
<keyword evidence="4" id="KW-1185">Reference proteome</keyword>
<feature type="domain" description="DUF5746" evidence="2">
    <location>
        <begin position="50"/>
        <end position="149"/>
    </location>
</feature>
<protein>
    <recommendedName>
        <fullName evidence="2">DUF5746 domain-containing protein</fullName>
    </recommendedName>
</protein>